<evidence type="ECO:0000313" key="8">
    <source>
        <dbReference type="Proteomes" id="UP001258017"/>
    </source>
</evidence>
<evidence type="ECO:0000313" key="7">
    <source>
        <dbReference type="EMBL" id="KAK2586558.1"/>
    </source>
</evidence>
<keyword evidence="4" id="KW-0853">WD repeat</keyword>
<protein>
    <recommendedName>
        <fullName evidence="6">C2H2-type domain-containing protein</fullName>
    </recommendedName>
</protein>
<dbReference type="SUPFAM" id="SSF50978">
    <property type="entry name" value="WD40 repeat-like"/>
    <property type="match status" value="1"/>
</dbReference>
<comment type="caution">
    <text evidence="7">The sequence shown here is derived from an EMBL/GenBank/DDBJ whole genome shotgun (WGS) entry which is preliminary data.</text>
</comment>
<dbReference type="GO" id="GO:0006383">
    <property type="term" value="P:transcription by RNA polymerase III"/>
    <property type="evidence" value="ECO:0007669"/>
    <property type="project" value="TreeGrafter"/>
</dbReference>
<evidence type="ECO:0000256" key="1">
    <source>
        <dbReference type="ARBA" id="ARBA00004123"/>
    </source>
</evidence>
<dbReference type="InterPro" id="IPR013087">
    <property type="entry name" value="Znf_C2H2_type"/>
</dbReference>
<reference evidence="7" key="2">
    <citation type="journal article" date="2023" name="Commun. Biol.">
        <title>Intrasexual cuticular hydrocarbon dimorphism in a wasp sheds light on hydrocarbon biosynthesis genes in Hymenoptera.</title>
        <authorList>
            <person name="Moris V.C."/>
            <person name="Podsiadlowski L."/>
            <person name="Martin S."/>
            <person name="Oeyen J.P."/>
            <person name="Donath A."/>
            <person name="Petersen M."/>
            <person name="Wilbrandt J."/>
            <person name="Misof B."/>
            <person name="Liedtke D."/>
            <person name="Thamm M."/>
            <person name="Scheiner R."/>
            <person name="Schmitt T."/>
            <person name="Niehuis O."/>
        </authorList>
    </citation>
    <scope>NUCLEOTIDE SEQUENCE</scope>
    <source>
        <strain evidence="7">GBR_01_08_01A</strain>
    </source>
</reference>
<accession>A0AAD9RVN5</accession>
<feature type="domain" description="C2H2-type" evidence="6">
    <location>
        <begin position="493"/>
        <end position="515"/>
    </location>
</feature>
<keyword evidence="8" id="KW-1185">Reference proteome</keyword>
<feature type="domain" description="C2H2-type" evidence="6">
    <location>
        <begin position="525"/>
        <end position="548"/>
    </location>
</feature>
<dbReference type="GO" id="GO:0005634">
    <property type="term" value="C:nucleus"/>
    <property type="evidence" value="ECO:0007669"/>
    <property type="project" value="UniProtKB-SubCell"/>
</dbReference>
<organism evidence="7 8">
    <name type="scientific">Odynerus spinipes</name>
    <dbReference type="NCBI Taxonomy" id="1348599"/>
    <lineage>
        <taxon>Eukaryota</taxon>
        <taxon>Metazoa</taxon>
        <taxon>Ecdysozoa</taxon>
        <taxon>Arthropoda</taxon>
        <taxon>Hexapoda</taxon>
        <taxon>Insecta</taxon>
        <taxon>Pterygota</taxon>
        <taxon>Neoptera</taxon>
        <taxon>Endopterygota</taxon>
        <taxon>Hymenoptera</taxon>
        <taxon>Apocrita</taxon>
        <taxon>Aculeata</taxon>
        <taxon>Vespoidea</taxon>
        <taxon>Vespidae</taxon>
        <taxon>Eumeninae</taxon>
        <taxon>Odynerus</taxon>
    </lineage>
</organism>
<feature type="region of interest" description="Disordered" evidence="5">
    <location>
        <begin position="143"/>
        <end position="170"/>
    </location>
</feature>
<dbReference type="Proteomes" id="UP001258017">
    <property type="component" value="Unassembled WGS sequence"/>
</dbReference>
<dbReference type="InterPro" id="IPR015943">
    <property type="entry name" value="WD40/YVTN_repeat-like_dom_sf"/>
</dbReference>
<dbReference type="InterPro" id="IPR036322">
    <property type="entry name" value="WD40_repeat_dom_sf"/>
</dbReference>
<evidence type="ECO:0000256" key="4">
    <source>
        <dbReference type="PROSITE-ProRule" id="PRU00221"/>
    </source>
</evidence>
<keyword evidence="2" id="KW-0804">Transcription</keyword>
<evidence type="ECO:0000256" key="3">
    <source>
        <dbReference type="ARBA" id="ARBA00023242"/>
    </source>
</evidence>
<evidence type="ECO:0000259" key="6">
    <source>
        <dbReference type="SMART" id="SM00355"/>
    </source>
</evidence>
<evidence type="ECO:0000256" key="2">
    <source>
        <dbReference type="ARBA" id="ARBA00023163"/>
    </source>
</evidence>
<gene>
    <name evidence="7" type="ORF">KPH14_011445</name>
</gene>
<proteinExistence type="predicted"/>
<comment type="subcellular location">
    <subcellularLocation>
        <location evidence="1">Nucleus</location>
    </subcellularLocation>
</comment>
<feature type="domain" description="C2H2-type" evidence="6">
    <location>
        <begin position="292"/>
        <end position="314"/>
    </location>
</feature>
<dbReference type="InterPro" id="IPR001680">
    <property type="entry name" value="WD40_rpt"/>
</dbReference>
<dbReference type="AlphaFoldDB" id="A0AAD9RVN5"/>
<evidence type="ECO:0000256" key="5">
    <source>
        <dbReference type="SAM" id="MobiDB-lite"/>
    </source>
</evidence>
<dbReference type="PROSITE" id="PS50082">
    <property type="entry name" value="WD_REPEATS_2"/>
    <property type="match status" value="1"/>
</dbReference>
<feature type="domain" description="C2H2-type" evidence="6">
    <location>
        <begin position="384"/>
        <end position="405"/>
    </location>
</feature>
<feature type="region of interest" description="Disordered" evidence="5">
    <location>
        <begin position="543"/>
        <end position="591"/>
    </location>
</feature>
<feature type="compositionally biased region" description="Basic and acidic residues" evidence="5">
    <location>
        <begin position="574"/>
        <end position="591"/>
    </location>
</feature>
<dbReference type="Gene3D" id="2.130.10.10">
    <property type="entry name" value="YVTN repeat-like/Quinoprotein amine dehydrogenase"/>
    <property type="match status" value="2"/>
</dbReference>
<dbReference type="PANTHER" id="PTHR15052:SF2">
    <property type="entry name" value="GENERAL TRANSCRIPTION FACTOR 3C POLYPEPTIDE 2"/>
    <property type="match status" value="1"/>
</dbReference>
<sequence>MNVKGNPQKKSNKELSVAMIPKIMSEMTPTKSTDNVLVNPVNILVKSEEELGISSTKTAQTNSYKNRDISDSSIQSTVDQIGSCDTSILYKPNTSDTDIQDLKPDLELYQSDADSHKISNSDNVSNLKIEDVVSCSDIHPLPQNEMTNQQKPTNSIITPATQPRRRGRPRKCVSIQTPEECNNYCPQSHVSNSEMSTYSTKHSMETPTIAADSKALNSNIKIDTVKSDHTPKRRGRPPSKNKIIKNEIKNHDKKDTNVDTINTEHMPQLSNLSIVSNENSRLNVEQDTMQPVKCARCGKEVINKLWAAHNLAKHNNMSWYEGEEPMDFQNDTKLLKRVLANAIKKKKGQLSCEQCGAIKRSVNGFISHIQFCGKSDDEKRALMVTCPVCNAVMMPSSMEIHERHHRELKYSKRKSFILESTEHEKVRRKAAEKAVSKILQFTELVKEECIGQTKKVELNSSVLKNVQMPELKKRVPSIWKSIWKKELESHGIAKCRQPGCNYSCSSYEDVFKHCSECNFTPQQNFICKLCKFFTENKEEMMEHMKAKHEADDNADNSPDFTKEDNISDESDNSPVDKNKQQSHAVHSEKEKSCNTMGFLDESQGQRLSWRHFYVPALHWTMEFELENYELRLFDDYLPNPFVLLNDKDAMQYLPPLKKSMPTKTVTLTLSGKPKDVEDTWKYWNTFEGGISEGCPTFFTGGPVWALAWLPIPAPVYSQKPDQYIAVSTHSDMEIEYAIGKAYSGHNIIQIWNMGKLGNELETTVSTPTLSYAIIHDSSTIWSLEWCPSGCYQNDNLNNYTKETDRFKRMGLLAAAGSNGSVYIYSLPFPEEIKSITSETKNLPIYKTDPVLLLVVNSIIYNNGKQNWQCTKLSWTKEHGHNTIAAGFSNGYIALWDLTENSPLLMQKQNNSLVINAFSHFLGHSSAITMLAIIPYNNQRFLASASVDRFYKFWDLENISTPQESVRKGIVADGTWMLHWPSAIIGFDDALGYKHTNTYLVPLREHGFKVCPILATNSPTYTVAVSDHANSIAHGSVAGDIITLFAHQLLYAKDVDKILPRKRQLNSFIEVVDLKEPQKDIINEHKGNSNEKKSSKDYHYMPETYNESKDRFGIIFHDNFIGITDNLSKDIQQKVLYAEKLRSFPIEQYPFTSANKIAWNPNMWSYLWLATGYQNGLVRLLNFTFMSSNLEMDTLLKEHVKAMLRKNKNK</sequence>
<dbReference type="Pfam" id="PF00400">
    <property type="entry name" value="WD40"/>
    <property type="match status" value="1"/>
</dbReference>
<dbReference type="InterPro" id="IPR052416">
    <property type="entry name" value="GTF3C_component"/>
</dbReference>
<feature type="repeat" description="WD" evidence="4">
    <location>
        <begin position="920"/>
        <end position="963"/>
    </location>
</feature>
<dbReference type="SMART" id="SM00355">
    <property type="entry name" value="ZnF_C2H2"/>
    <property type="match status" value="5"/>
</dbReference>
<name>A0AAD9RVN5_9HYME</name>
<dbReference type="GO" id="GO:0000127">
    <property type="term" value="C:transcription factor TFIIIC complex"/>
    <property type="evidence" value="ECO:0007669"/>
    <property type="project" value="TreeGrafter"/>
</dbReference>
<feature type="domain" description="C2H2-type" evidence="6">
    <location>
        <begin position="350"/>
        <end position="370"/>
    </location>
</feature>
<keyword evidence="3" id="KW-0539">Nucleus</keyword>
<dbReference type="PANTHER" id="PTHR15052">
    <property type="entry name" value="RNA POLYMERASE III TRANSCRIPTION INITIATION FACTOR COMPLEX SUBUNIT"/>
    <property type="match status" value="1"/>
</dbReference>
<reference evidence="7" key="1">
    <citation type="submission" date="2021-08" db="EMBL/GenBank/DDBJ databases">
        <authorList>
            <person name="Misof B."/>
            <person name="Oliver O."/>
            <person name="Podsiadlowski L."/>
            <person name="Donath A."/>
            <person name="Peters R."/>
            <person name="Mayer C."/>
            <person name="Rust J."/>
            <person name="Gunkel S."/>
            <person name="Lesny P."/>
            <person name="Martin S."/>
            <person name="Oeyen J.P."/>
            <person name="Petersen M."/>
            <person name="Panagiotis P."/>
            <person name="Wilbrandt J."/>
            <person name="Tanja T."/>
        </authorList>
    </citation>
    <scope>NUCLEOTIDE SEQUENCE</scope>
    <source>
        <strain evidence="7">GBR_01_08_01A</strain>
        <tissue evidence="7">Thorax + abdomen</tissue>
    </source>
</reference>
<feature type="compositionally biased region" description="Polar residues" evidence="5">
    <location>
        <begin position="144"/>
        <end position="161"/>
    </location>
</feature>
<dbReference type="SMART" id="SM00320">
    <property type="entry name" value="WD40"/>
    <property type="match status" value="4"/>
</dbReference>
<dbReference type="EMBL" id="JAIFRP010000012">
    <property type="protein sequence ID" value="KAK2586558.1"/>
    <property type="molecule type" value="Genomic_DNA"/>
</dbReference>